<dbReference type="CDD" id="cd03257">
    <property type="entry name" value="ABC_NikE_OppD_transporters"/>
    <property type="match status" value="1"/>
</dbReference>
<reference evidence="9" key="1">
    <citation type="journal article" date="2023" name="Phytobiomes J">
        <title>Deciphering the key players within the bacterial microbiota associated with aerial crown gall tumors on rhododendron: Insights into the gallobiome.</title>
        <authorList>
            <person name="Kuzmanovic N."/>
            <person name="Nesme J."/>
            <person name="Wolf J."/>
            <person name="Neumann-Schaal M."/>
            <person name="Petersen J."/>
            <person name="Fernandez-Gnecco G."/>
            <person name="Sproeer C."/>
            <person name="Bunk B."/>
            <person name="Overmann J."/>
            <person name="Sorensen S.J."/>
            <person name="Idczak E."/>
            <person name="Smalla K."/>
        </authorList>
    </citation>
    <scope>NUCLEOTIDE SEQUENCE</scope>
    <source>
        <strain evidence="9">Rho-11.1</strain>
    </source>
</reference>
<keyword evidence="5" id="KW-0547">Nucleotide-binding</keyword>
<feature type="domain" description="ABC transporter" evidence="8">
    <location>
        <begin position="22"/>
        <end position="273"/>
    </location>
</feature>
<dbReference type="InterPro" id="IPR003439">
    <property type="entry name" value="ABC_transporter-like_ATP-bd"/>
</dbReference>
<dbReference type="GO" id="GO:0015833">
    <property type="term" value="P:peptide transport"/>
    <property type="evidence" value="ECO:0007669"/>
    <property type="project" value="InterPro"/>
</dbReference>
<evidence type="ECO:0000313" key="9">
    <source>
        <dbReference type="EMBL" id="MDX8304382.1"/>
    </source>
</evidence>
<evidence type="ECO:0000256" key="2">
    <source>
        <dbReference type="ARBA" id="ARBA00005417"/>
    </source>
</evidence>
<dbReference type="RefSeq" id="WP_320203121.1">
    <property type="nucleotide sequence ID" value="NZ_CP192782.1"/>
</dbReference>
<evidence type="ECO:0000256" key="4">
    <source>
        <dbReference type="ARBA" id="ARBA00022475"/>
    </source>
</evidence>
<protein>
    <submittedName>
        <fullName evidence="9">ABC transporter ATP-binding protein</fullName>
    </submittedName>
</protein>
<comment type="similarity">
    <text evidence="2">Belongs to the ABC transporter superfamily.</text>
</comment>
<dbReference type="GO" id="GO:0016887">
    <property type="term" value="F:ATP hydrolysis activity"/>
    <property type="evidence" value="ECO:0007669"/>
    <property type="project" value="InterPro"/>
</dbReference>
<keyword evidence="4" id="KW-1003">Cell membrane</keyword>
<dbReference type="Gene3D" id="3.40.50.300">
    <property type="entry name" value="P-loop containing nucleotide triphosphate hydrolases"/>
    <property type="match status" value="1"/>
</dbReference>
<evidence type="ECO:0000259" key="8">
    <source>
        <dbReference type="PROSITE" id="PS50893"/>
    </source>
</evidence>
<dbReference type="PROSITE" id="PS00211">
    <property type="entry name" value="ABC_TRANSPORTER_1"/>
    <property type="match status" value="1"/>
</dbReference>
<dbReference type="InterPro" id="IPR017871">
    <property type="entry name" value="ABC_transporter-like_CS"/>
</dbReference>
<evidence type="ECO:0000256" key="6">
    <source>
        <dbReference type="ARBA" id="ARBA00022840"/>
    </source>
</evidence>
<dbReference type="PANTHER" id="PTHR43297">
    <property type="entry name" value="OLIGOPEPTIDE TRANSPORT ATP-BINDING PROTEIN APPD"/>
    <property type="match status" value="1"/>
</dbReference>
<dbReference type="GO" id="GO:0005524">
    <property type="term" value="F:ATP binding"/>
    <property type="evidence" value="ECO:0007669"/>
    <property type="project" value="UniProtKB-KW"/>
</dbReference>
<evidence type="ECO:0000256" key="7">
    <source>
        <dbReference type="ARBA" id="ARBA00023136"/>
    </source>
</evidence>
<dbReference type="SMART" id="SM00382">
    <property type="entry name" value="AAA"/>
    <property type="match status" value="1"/>
</dbReference>
<dbReference type="Pfam" id="PF08352">
    <property type="entry name" value="oligo_HPY"/>
    <property type="match status" value="1"/>
</dbReference>
<dbReference type="PANTHER" id="PTHR43297:SF2">
    <property type="entry name" value="DIPEPTIDE TRANSPORT ATP-BINDING PROTEIN DPPD"/>
    <property type="match status" value="1"/>
</dbReference>
<dbReference type="Pfam" id="PF00005">
    <property type="entry name" value="ABC_tran"/>
    <property type="match status" value="1"/>
</dbReference>
<evidence type="ECO:0000256" key="3">
    <source>
        <dbReference type="ARBA" id="ARBA00022448"/>
    </source>
</evidence>
<evidence type="ECO:0000256" key="5">
    <source>
        <dbReference type="ARBA" id="ARBA00022741"/>
    </source>
</evidence>
<proteinExistence type="inferred from homology"/>
<dbReference type="SUPFAM" id="SSF52540">
    <property type="entry name" value="P-loop containing nucleoside triphosphate hydrolases"/>
    <property type="match status" value="1"/>
</dbReference>
<sequence length="339" mass="36137">MSISVQEPPAPIFGDAATPPVLHAKGFRVEFPILGGGTTAAIADFDLTLAPGEIFGLVGEGGAGKTVLARSLLLLPPEPGRIAGGSLAFSGENMLDASAKRVQELRGGSMTLIASNPRSVLNPLKTVGEQIARVARVHLGLDKRSARTATLDMLKAVQIPDPERRYDAYPHELSGGMAQRIVIALALICSPRFVIADDATSGLDVTVQTQVLDLLRTLTRERGSSLLFITRDMGITAHYCDRVAVMYRGEVMEVAPRESFFLKPRHPYTILLMAAFSHNQRLRGAWSGPSATASKAVAGRGCSYAARCPRASTICLSDHPPLADFGGGHAARCHHPVSR</sequence>
<organism evidence="9">
    <name type="scientific">Agrobacterium rosae</name>
    <dbReference type="NCBI Taxonomy" id="1972867"/>
    <lineage>
        <taxon>Bacteria</taxon>
        <taxon>Pseudomonadati</taxon>
        <taxon>Pseudomonadota</taxon>
        <taxon>Alphaproteobacteria</taxon>
        <taxon>Hyphomicrobiales</taxon>
        <taxon>Rhizobiaceae</taxon>
        <taxon>Rhizobium/Agrobacterium group</taxon>
        <taxon>Agrobacterium</taxon>
    </lineage>
</organism>
<accession>A0AAW9FCK0</accession>
<name>A0AAW9FCK0_9HYPH</name>
<gene>
    <name evidence="9" type="ORF">RMR22_19150</name>
</gene>
<keyword evidence="6 9" id="KW-0067">ATP-binding</keyword>
<dbReference type="NCBIfam" id="TIGR01727">
    <property type="entry name" value="oligo_HPY"/>
    <property type="match status" value="1"/>
</dbReference>
<evidence type="ECO:0000256" key="1">
    <source>
        <dbReference type="ARBA" id="ARBA00004417"/>
    </source>
</evidence>
<dbReference type="GO" id="GO:0005886">
    <property type="term" value="C:plasma membrane"/>
    <property type="evidence" value="ECO:0007669"/>
    <property type="project" value="UniProtKB-SubCell"/>
</dbReference>
<comment type="caution">
    <text evidence="9">The sequence shown here is derived from an EMBL/GenBank/DDBJ whole genome shotgun (WGS) entry which is preliminary data.</text>
</comment>
<dbReference type="InterPro" id="IPR027417">
    <property type="entry name" value="P-loop_NTPase"/>
</dbReference>
<keyword evidence="3" id="KW-0813">Transport</keyword>
<keyword evidence="7" id="KW-0472">Membrane</keyword>
<dbReference type="InterPro" id="IPR050388">
    <property type="entry name" value="ABC_Ni/Peptide_Import"/>
</dbReference>
<dbReference type="EMBL" id="JAVRAF010000007">
    <property type="protein sequence ID" value="MDX8304382.1"/>
    <property type="molecule type" value="Genomic_DNA"/>
</dbReference>
<dbReference type="InterPro" id="IPR003593">
    <property type="entry name" value="AAA+_ATPase"/>
</dbReference>
<dbReference type="AlphaFoldDB" id="A0AAW9FCK0"/>
<comment type="subcellular location">
    <subcellularLocation>
        <location evidence="1">Cell inner membrane</location>
        <topology evidence="1">Peripheral membrane protein</topology>
    </subcellularLocation>
</comment>
<dbReference type="PROSITE" id="PS50893">
    <property type="entry name" value="ABC_TRANSPORTER_2"/>
    <property type="match status" value="1"/>
</dbReference>
<dbReference type="InterPro" id="IPR013563">
    <property type="entry name" value="Oligopep_ABC_C"/>
</dbReference>